<evidence type="ECO:0000313" key="13">
    <source>
        <dbReference type="Proteomes" id="UP001601948"/>
    </source>
</evidence>
<feature type="domain" description="Protein kinase" evidence="11">
    <location>
        <begin position="11"/>
        <end position="275"/>
    </location>
</feature>
<keyword evidence="7" id="KW-0418">Kinase</keyword>
<dbReference type="Pfam" id="PF00069">
    <property type="entry name" value="Pkinase"/>
    <property type="match status" value="1"/>
</dbReference>
<dbReference type="InterPro" id="IPR017441">
    <property type="entry name" value="Protein_kinase_ATP_BS"/>
</dbReference>
<feature type="compositionally biased region" description="Basic and acidic residues" evidence="10">
    <location>
        <begin position="325"/>
        <end position="334"/>
    </location>
</feature>
<keyword evidence="5" id="KW-0732">Signal</keyword>
<protein>
    <recommendedName>
        <fullName evidence="2">non-specific serine/threonine protein kinase</fullName>
        <ecNumber evidence="2">2.7.11.1</ecNumber>
    </recommendedName>
</protein>
<dbReference type="CDD" id="cd14014">
    <property type="entry name" value="STKc_PknB_like"/>
    <property type="match status" value="1"/>
</dbReference>
<dbReference type="InterPro" id="IPR011009">
    <property type="entry name" value="Kinase-like_dom_sf"/>
</dbReference>
<evidence type="ECO:0000256" key="4">
    <source>
        <dbReference type="ARBA" id="ARBA00022679"/>
    </source>
</evidence>
<sequence length="900" mass="93277">MLRAGEVFAGYVIERQLGRGGMGSVYLARHPRLPRRIALKLLSTELHTNDEMRARFEREAELVAQLDHPNIVAVYDRGVDDGIRWISMQYVDGIDAGALDPRSVDPQRAVDIIAATAKALDYAHAVGVLHRDVKPANILLAHPTAGQDERVLLTDFGIARLRDDAHQLTRTGMFAATLAYASPEQLSATTVDHCSDQYALACTLFWLLSGTAPFIADNPAAIIAGHLHQPPPAIHTRNPNLPSAMDAVLTKALAKHPAERFDSCSELATAARRALTGATRGVADAKPSHQAPTGHAPPTVPQPWVPPGGPQAKSSAGTQELVPGDDARQEESGKSAHPLAPGMRTQRDELREYAHGSAASTGPAEFDASSQPRAPGGRTRQVESSDFGPGSAPGEQTRQVESSDSGTGAPPPEHTQQEQSSGPASGLAAGERTRQQERTESGRASVFGERISTAAGQREQRAAVGEGASETGVERRPGRTARNAGFAGAAVVAVAAIVAGILWANAGSSSDTESSGRGAPRTIDWAGAVAPGTAGSPRGVEPLTQIDALGKEVGKPGAASTPAGDGKARCVPVTIATTAVFTGPNAGAGRSADGGVKLAIDQFAKANPGCPVALREFDIAGGAQAAAGVAAQIVSDPSIVALIGPVFSAETQAAGEIFDQTGLPFLTPSATDPALSTNGWRTFFRGLAADDAQGTALAKYLVNTARFRKICVIQDKNGYGRSLAGSAVSSLGSAASPNCAADIAQGDRDFTTVAADVVAAEPDAIFYSGFHEEAATLLQQLRRAGVTAPFVSAESTVTPDFVAQAGDSAAGAILSCSCGPVVAQFASDYQTLNGHAPGPSSAEAYDLTTIVLKGIADGHTNRADLVDYLRGYDGTGLARTYRWSATGELAAPHTWLYKVD</sequence>
<accession>A0ABW6QJ05</accession>
<dbReference type="InterPro" id="IPR028081">
    <property type="entry name" value="Leu-bd"/>
</dbReference>
<proteinExistence type="inferred from homology"/>
<feature type="compositionally biased region" description="Basic and acidic residues" evidence="10">
    <location>
        <begin position="345"/>
        <end position="354"/>
    </location>
</feature>
<feature type="region of interest" description="Disordered" evidence="10">
    <location>
        <begin position="278"/>
        <end position="479"/>
    </location>
</feature>
<dbReference type="SUPFAM" id="SSF56112">
    <property type="entry name" value="Protein kinase-like (PK-like)"/>
    <property type="match status" value="1"/>
</dbReference>
<evidence type="ECO:0000313" key="12">
    <source>
        <dbReference type="EMBL" id="MFF3221175.1"/>
    </source>
</evidence>
<evidence type="ECO:0000256" key="8">
    <source>
        <dbReference type="ARBA" id="ARBA00022840"/>
    </source>
</evidence>
<comment type="caution">
    <text evidence="12">The sequence shown here is derived from an EMBL/GenBank/DDBJ whole genome shotgun (WGS) entry which is preliminary data.</text>
</comment>
<dbReference type="PANTHER" id="PTHR43289">
    <property type="entry name" value="MITOGEN-ACTIVATED PROTEIN KINASE KINASE KINASE 20-RELATED"/>
    <property type="match status" value="1"/>
</dbReference>
<keyword evidence="8 9" id="KW-0067">ATP-binding</keyword>
<dbReference type="Pfam" id="PF13458">
    <property type="entry name" value="Peripla_BP_6"/>
    <property type="match status" value="1"/>
</dbReference>
<evidence type="ECO:0000256" key="10">
    <source>
        <dbReference type="SAM" id="MobiDB-lite"/>
    </source>
</evidence>
<feature type="compositionally biased region" description="Polar residues" evidence="10">
    <location>
        <begin position="394"/>
        <end position="406"/>
    </location>
</feature>
<dbReference type="CDD" id="cd06342">
    <property type="entry name" value="PBP1_ABC_LIVBP-like"/>
    <property type="match status" value="1"/>
</dbReference>
<dbReference type="Proteomes" id="UP001601948">
    <property type="component" value="Unassembled WGS sequence"/>
</dbReference>
<dbReference type="RefSeq" id="WP_387711965.1">
    <property type="nucleotide sequence ID" value="NZ_JBIAPI010000001.1"/>
</dbReference>
<dbReference type="InterPro" id="IPR000719">
    <property type="entry name" value="Prot_kinase_dom"/>
</dbReference>
<keyword evidence="3" id="KW-0723">Serine/threonine-protein kinase</keyword>
<evidence type="ECO:0000256" key="2">
    <source>
        <dbReference type="ARBA" id="ARBA00012513"/>
    </source>
</evidence>
<dbReference type="SUPFAM" id="SSF53822">
    <property type="entry name" value="Periplasmic binding protein-like I"/>
    <property type="match status" value="1"/>
</dbReference>
<dbReference type="PROSITE" id="PS00108">
    <property type="entry name" value="PROTEIN_KINASE_ST"/>
    <property type="match status" value="1"/>
</dbReference>
<gene>
    <name evidence="12" type="ORF">ACFYV7_00115</name>
</gene>
<name>A0ABW6QJ05_9NOCA</name>
<organism evidence="12 13">
    <name type="scientific">Nocardia suismassiliense</name>
    <dbReference type="NCBI Taxonomy" id="2077092"/>
    <lineage>
        <taxon>Bacteria</taxon>
        <taxon>Bacillati</taxon>
        <taxon>Actinomycetota</taxon>
        <taxon>Actinomycetes</taxon>
        <taxon>Mycobacteriales</taxon>
        <taxon>Nocardiaceae</taxon>
        <taxon>Nocardia</taxon>
    </lineage>
</organism>
<dbReference type="InterPro" id="IPR008271">
    <property type="entry name" value="Ser/Thr_kinase_AS"/>
</dbReference>
<dbReference type="Gene3D" id="1.10.510.10">
    <property type="entry name" value="Transferase(Phosphotransferase) domain 1"/>
    <property type="match status" value="1"/>
</dbReference>
<dbReference type="PANTHER" id="PTHR43289:SF6">
    <property type="entry name" value="SERINE_THREONINE-PROTEIN KINASE NEKL-3"/>
    <property type="match status" value="1"/>
</dbReference>
<feature type="compositionally biased region" description="Basic and acidic residues" evidence="10">
    <location>
        <begin position="431"/>
        <end position="441"/>
    </location>
</feature>
<feature type="binding site" evidence="9">
    <location>
        <position position="40"/>
    </location>
    <ligand>
        <name>ATP</name>
        <dbReference type="ChEBI" id="CHEBI:30616"/>
    </ligand>
</feature>
<keyword evidence="6 9" id="KW-0547">Nucleotide-binding</keyword>
<dbReference type="InterPro" id="IPR028082">
    <property type="entry name" value="Peripla_BP_I"/>
</dbReference>
<dbReference type="PROSITE" id="PS50011">
    <property type="entry name" value="PROTEIN_KINASE_DOM"/>
    <property type="match status" value="1"/>
</dbReference>
<evidence type="ECO:0000256" key="3">
    <source>
        <dbReference type="ARBA" id="ARBA00022527"/>
    </source>
</evidence>
<evidence type="ECO:0000259" key="11">
    <source>
        <dbReference type="PROSITE" id="PS50011"/>
    </source>
</evidence>
<keyword evidence="4" id="KW-0808">Transferase</keyword>
<dbReference type="EC" id="2.7.11.1" evidence="2"/>
<reference evidence="12 13" key="1">
    <citation type="submission" date="2024-10" db="EMBL/GenBank/DDBJ databases">
        <title>The Natural Products Discovery Center: Release of the First 8490 Sequenced Strains for Exploring Actinobacteria Biosynthetic Diversity.</title>
        <authorList>
            <person name="Kalkreuter E."/>
            <person name="Kautsar S.A."/>
            <person name="Yang D."/>
            <person name="Bader C.D."/>
            <person name="Teijaro C.N."/>
            <person name="Fluegel L."/>
            <person name="Davis C.M."/>
            <person name="Simpson J.R."/>
            <person name="Lauterbach L."/>
            <person name="Steele A.D."/>
            <person name="Gui C."/>
            <person name="Meng S."/>
            <person name="Li G."/>
            <person name="Viehrig K."/>
            <person name="Ye F."/>
            <person name="Su P."/>
            <person name="Kiefer A.F."/>
            <person name="Nichols A."/>
            <person name="Cepeda A.J."/>
            <person name="Yan W."/>
            <person name="Fan B."/>
            <person name="Jiang Y."/>
            <person name="Adhikari A."/>
            <person name="Zheng C.-J."/>
            <person name="Schuster L."/>
            <person name="Cowan T.M."/>
            <person name="Smanski M.J."/>
            <person name="Chevrette M.G."/>
            <person name="De Carvalho L.P.S."/>
            <person name="Shen B."/>
        </authorList>
    </citation>
    <scope>NUCLEOTIDE SEQUENCE [LARGE SCALE GENOMIC DNA]</scope>
    <source>
        <strain evidence="12 13">NPDC003040</strain>
    </source>
</reference>
<keyword evidence="13" id="KW-1185">Reference proteome</keyword>
<feature type="compositionally biased region" description="Pro residues" evidence="10">
    <location>
        <begin position="298"/>
        <end position="309"/>
    </location>
</feature>
<dbReference type="SMART" id="SM00220">
    <property type="entry name" value="S_TKc"/>
    <property type="match status" value="1"/>
</dbReference>
<evidence type="ECO:0000256" key="9">
    <source>
        <dbReference type="PROSITE-ProRule" id="PRU10141"/>
    </source>
</evidence>
<comment type="similarity">
    <text evidence="1">Belongs to the leucine-binding protein family.</text>
</comment>
<dbReference type="EMBL" id="JBIAPI010000001">
    <property type="protein sequence ID" value="MFF3221175.1"/>
    <property type="molecule type" value="Genomic_DNA"/>
</dbReference>
<evidence type="ECO:0000256" key="1">
    <source>
        <dbReference type="ARBA" id="ARBA00010062"/>
    </source>
</evidence>
<evidence type="ECO:0000256" key="6">
    <source>
        <dbReference type="ARBA" id="ARBA00022741"/>
    </source>
</evidence>
<evidence type="ECO:0000256" key="7">
    <source>
        <dbReference type="ARBA" id="ARBA00022777"/>
    </source>
</evidence>
<dbReference type="Gene3D" id="3.30.200.20">
    <property type="entry name" value="Phosphorylase Kinase, domain 1"/>
    <property type="match status" value="1"/>
</dbReference>
<dbReference type="Gene3D" id="3.40.50.2300">
    <property type="match status" value="2"/>
</dbReference>
<evidence type="ECO:0000256" key="5">
    <source>
        <dbReference type="ARBA" id="ARBA00022729"/>
    </source>
</evidence>
<dbReference type="PROSITE" id="PS00107">
    <property type="entry name" value="PROTEIN_KINASE_ATP"/>
    <property type="match status" value="1"/>
</dbReference>